<accession>A0A6V8MF49</accession>
<keyword evidence="2" id="KW-1185">Reference proteome</keyword>
<evidence type="ECO:0000313" key="2">
    <source>
        <dbReference type="Proteomes" id="UP000556026"/>
    </source>
</evidence>
<dbReference type="EMBL" id="BLXX01000002">
    <property type="protein sequence ID" value="GFO58628.1"/>
    <property type="molecule type" value="Genomic_DNA"/>
</dbReference>
<proteinExistence type="predicted"/>
<dbReference type="RefSeq" id="WP_183353483.1">
    <property type="nucleotide sequence ID" value="NZ_BLXX01000002.1"/>
</dbReference>
<protein>
    <submittedName>
        <fullName evidence="1">Uncharacterized protein</fullName>
    </submittedName>
</protein>
<dbReference type="AlphaFoldDB" id="A0A6V8MF49"/>
<sequence>MLIAAITLIVFNLGTRHGDAGESREISGDEYAKLHTVASLYSEVAEGMSDDLKHERLTLAEYNKIMQRFETERSRRELGQQQRVLKVAARMSAAAYRRAQ</sequence>
<comment type="caution">
    <text evidence="1">The sequence shown here is derived from an EMBL/GenBank/DDBJ whole genome shotgun (WGS) entry which is preliminary data.</text>
</comment>
<dbReference type="Proteomes" id="UP000556026">
    <property type="component" value="Unassembled WGS sequence"/>
</dbReference>
<organism evidence="1 2">
    <name type="scientific">Geomonas silvestris</name>
    <dbReference type="NCBI Taxonomy" id="2740184"/>
    <lineage>
        <taxon>Bacteria</taxon>
        <taxon>Pseudomonadati</taxon>
        <taxon>Thermodesulfobacteriota</taxon>
        <taxon>Desulfuromonadia</taxon>
        <taxon>Geobacterales</taxon>
        <taxon>Geobacteraceae</taxon>
        <taxon>Geomonas</taxon>
    </lineage>
</organism>
<name>A0A6V8MF49_9BACT</name>
<evidence type="ECO:0000313" key="1">
    <source>
        <dbReference type="EMBL" id="GFO58628.1"/>
    </source>
</evidence>
<reference evidence="2" key="1">
    <citation type="submission" date="2020-06" db="EMBL/GenBank/DDBJ databases">
        <title>Draft genomic sequence of Geomonas sp. Red330.</title>
        <authorList>
            <person name="Itoh H."/>
            <person name="Zhenxing X."/>
            <person name="Ushijima N."/>
            <person name="Masuda Y."/>
            <person name="Shiratori Y."/>
            <person name="Senoo K."/>
        </authorList>
    </citation>
    <scope>NUCLEOTIDE SEQUENCE [LARGE SCALE GENOMIC DNA]</scope>
    <source>
        <strain evidence="2">Red330</strain>
    </source>
</reference>
<gene>
    <name evidence="1" type="ORF">GMST_09530</name>
</gene>